<protein>
    <submittedName>
        <fullName evidence="2">Uncharacterized protein</fullName>
    </submittedName>
</protein>
<proteinExistence type="predicted"/>
<dbReference type="EMBL" id="AP024814">
    <property type="protein sequence ID" value="BCZ17524.1"/>
    <property type="molecule type" value="Genomic_DNA"/>
</dbReference>
<keyword evidence="3" id="KW-1185">Reference proteome</keyword>
<dbReference type="Proteomes" id="UP000826775">
    <property type="component" value="Chromosome"/>
</dbReference>
<accession>A0ABM7SAZ2</accession>
<reference evidence="2 3" key="1">
    <citation type="submission" date="2021-07" db="EMBL/GenBank/DDBJ databases">
        <title>Novel Helicobacter sp. Isolated from a dog.</title>
        <authorList>
            <person name="Rimbara E."/>
            <person name="Suzuki M."/>
        </authorList>
    </citation>
    <scope>NUCLEOTIDE SEQUENCE [LARGE SCALE GENOMIC DNA]</scope>
    <source>
        <strain evidence="3">NHP19-003</strain>
    </source>
</reference>
<evidence type="ECO:0000256" key="1">
    <source>
        <dbReference type="SAM" id="MobiDB-lite"/>
    </source>
</evidence>
<sequence length="676" mass="73189">MGLSAHPFASYLDGPFVSFGMDMGGGSIAHEYFYDPPINAVKQQAYQTKLKAYQEAIAKIKANQTQTINTLKTIAGQLANLTPTSTQATTLLAKLNALNTDNQTPAAIQKSVEQYLAYLQKIVAEYGDNNQERINEAQNALNQYSASINKYKDATNGQPNSQDLQILQNAINTLESYNTQISDVAHKINQSRASKGLAPITFTPLPLPTPLNANGSNIGSLSQAQIKMALNGLSNELGAVISSVGTNIESLQAGNQEIAVENAAKLSQLQAEKNAATNQALKQIIGISQMVGRAFHNVWVNYADGQVFGVNNADVNGHATVNGRQLNINISDGKYTYNGKQYDYINNAYNCVFVPILRSNGQYGGYVSNNCSANQITVPKQLQDLGLSAYNIWNTLFDVSYLQKEIPALLNSNCAGGQHSLGGCASNGKSTISTQTAQQDMNTFFNVLNNYLGNGERKAQVTGIDGKQTEQTISAYSFDGNFENSKIYELLQADLNNPNTTEGIAAALSLMQGYQQGVKNMLSAFQQDPVWIMSTLQNGDTQNNGSAAPNVQYCWQAAGGNAGLSFPFNNGVYNRMCGANTGWSNAIFVGFFGFTPSSQKSAENQIDSSTQAYETAISDLQQANKNLADFKPTQTFPIPPSPRPHPYPKNPSPPPPTFAPHHQHQPRPHAHHQCPQ</sequence>
<gene>
    <name evidence="2" type="ORF">NHP190003_08060</name>
</gene>
<name>A0ABM7SAZ2_9HELI</name>
<organism evidence="2 3">
    <name type="scientific">Helicobacter gastrocanis</name>
    <dbReference type="NCBI Taxonomy" id="2849641"/>
    <lineage>
        <taxon>Bacteria</taxon>
        <taxon>Pseudomonadati</taxon>
        <taxon>Campylobacterota</taxon>
        <taxon>Epsilonproteobacteria</taxon>
        <taxon>Campylobacterales</taxon>
        <taxon>Helicobacteraceae</taxon>
        <taxon>Helicobacter</taxon>
    </lineage>
</organism>
<feature type="compositionally biased region" description="Pro residues" evidence="1">
    <location>
        <begin position="637"/>
        <end position="658"/>
    </location>
</feature>
<evidence type="ECO:0000313" key="2">
    <source>
        <dbReference type="EMBL" id="BCZ17524.1"/>
    </source>
</evidence>
<evidence type="ECO:0000313" key="3">
    <source>
        <dbReference type="Proteomes" id="UP000826775"/>
    </source>
</evidence>
<feature type="compositionally biased region" description="Basic residues" evidence="1">
    <location>
        <begin position="661"/>
        <end position="676"/>
    </location>
</feature>
<feature type="region of interest" description="Disordered" evidence="1">
    <location>
        <begin position="626"/>
        <end position="676"/>
    </location>
</feature>